<keyword evidence="4" id="KW-1185">Reference proteome</keyword>
<organism evidence="3 4">
    <name type="scientific">Roseibacillus ishigakijimensis</name>
    <dbReference type="NCBI Taxonomy" id="454146"/>
    <lineage>
        <taxon>Bacteria</taxon>
        <taxon>Pseudomonadati</taxon>
        <taxon>Verrucomicrobiota</taxon>
        <taxon>Verrucomicrobiia</taxon>
        <taxon>Verrucomicrobiales</taxon>
        <taxon>Verrucomicrobiaceae</taxon>
        <taxon>Roseibacillus</taxon>
    </lineage>
</organism>
<keyword evidence="1" id="KW-0802">TPR repeat</keyword>
<reference evidence="3" key="1">
    <citation type="submission" date="2021-01" db="EMBL/GenBank/DDBJ databases">
        <title>Modified the classification status of verrucomicrobia.</title>
        <authorList>
            <person name="Feng X."/>
        </authorList>
    </citation>
    <scope>NUCLEOTIDE SEQUENCE</scope>
    <source>
        <strain evidence="3">KCTC 12986</strain>
    </source>
</reference>
<comment type="caution">
    <text evidence="3">The sequence shown here is derived from an EMBL/GenBank/DDBJ whole genome shotgun (WGS) entry which is preliminary data.</text>
</comment>
<protein>
    <submittedName>
        <fullName evidence="3">Tetratricopeptide repeat protein</fullName>
    </submittedName>
</protein>
<evidence type="ECO:0000256" key="1">
    <source>
        <dbReference type="PROSITE-ProRule" id="PRU00339"/>
    </source>
</evidence>
<dbReference type="InterPro" id="IPR019734">
    <property type="entry name" value="TPR_rpt"/>
</dbReference>
<name>A0A934RU44_9BACT</name>
<dbReference type="Gene3D" id="1.25.40.10">
    <property type="entry name" value="Tetratricopeptide repeat domain"/>
    <property type="match status" value="2"/>
</dbReference>
<dbReference type="Pfam" id="PF13432">
    <property type="entry name" value="TPR_16"/>
    <property type="match status" value="2"/>
</dbReference>
<dbReference type="EMBL" id="JAENIO010000026">
    <property type="protein sequence ID" value="MBK1834531.1"/>
    <property type="molecule type" value="Genomic_DNA"/>
</dbReference>
<evidence type="ECO:0000313" key="3">
    <source>
        <dbReference type="EMBL" id="MBK1834531.1"/>
    </source>
</evidence>
<dbReference type="SMART" id="SM00028">
    <property type="entry name" value="TPR"/>
    <property type="match status" value="6"/>
</dbReference>
<proteinExistence type="predicted"/>
<sequence length="413" mass="45037">MKTRLQPLSRILLILSAALTDLSGETITALELSARGNALMQEARNILSHDFSEAAAAYRAALAKDPNHLEGLLGMAWVANSNHDFAAGRKWAEKALARDSQAGDAHALLGDGAIELGRYEEAFTHYQAALDIRADLSTLSRSAHLLWLHGEDERAQEMMREAITSGGPHPENGAWCRAELALIQLKCGHSPKARQSAEAAVALAPGNPRALNILAGLEAGENNPAAALRLYRRSVEVMPTHDALAGIADLLTVLGEKETAARQIETVIRFHLPEAHHHGDGHHHSHGPAGHTHQASSQLALFLADHRHDLPLAVKQAKEAYEQYPNIHAADALAWSLHQNGQSEEAREWSRRARALGTSEPLFYYHAGVIEWSLDNPGQAAEFLRKALALHPHFHPLHASRAREILSKLPSQS</sequence>
<dbReference type="AlphaFoldDB" id="A0A934RU44"/>
<feature type="repeat" description="TPR" evidence="1">
    <location>
        <begin position="103"/>
        <end position="136"/>
    </location>
</feature>
<evidence type="ECO:0000256" key="2">
    <source>
        <dbReference type="SAM" id="MobiDB-lite"/>
    </source>
</evidence>
<dbReference type="RefSeq" id="WP_200391967.1">
    <property type="nucleotide sequence ID" value="NZ_JAENIO010000026.1"/>
</dbReference>
<dbReference type="InterPro" id="IPR011990">
    <property type="entry name" value="TPR-like_helical_dom_sf"/>
</dbReference>
<feature type="region of interest" description="Disordered" evidence="2">
    <location>
        <begin position="275"/>
        <end position="296"/>
    </location>
</feature>
<dbReference type="Proteomes" id="UP000604083">
    <property type="component" value="Unassembled WGS sequence"/>
</dbReference>
<dbReference type="PROSITE" id="PS50005">
    <property type="entry name" value="TPR"/>
    <property type="match status" value="1"/>
</dbReference>
<gene>
    <name evidence="3" type="ORF">JIN78_10710</name>
</gene>
<dbReference type="SUPFAM" id="SSF48452">
    <property type="entry name" value="TPR-like"/>
    <property type="match status" value="2"/>
</dbReference>
<dbReference type="PANTHER" id="PTHR12558:SF13">
    <property type="entry name" value="CELL DIVISION CYCLE PROTEIN 27 HOMOLOG"/>
    <property type="match status" value="1"/>
</dbReference>
<dbReference type="PANTHER" id="PTHR12558">
    <property type="entry name" value="CELL DIVISION CYCLE 16,23,27"/>
    <property type="match status" value="1"/>
</dbReference>
<dbReference type="Pfam" id="PF13181">
    <property type="entry name" value="TPR_8"/>
    <property type="match status" value="1"/>
</dbReference>
<accession>A0A934RU44</accession>
<evidence type="ECO:0000313" key="4">
    <source>
        <dbReference type="Proteomes" id="UP000604083"/>
    </source>
</evidence>